<evidence type="ECO:0000313" key="1">
    <source>
        <dbReference type="EMBL" id="CAE8713467.1"/>
    </source>
</evidence>
<dbReference type="Gene3D" id="3.60.21.10">
    <property type="match status" value="1"/>
</dbReference>
<gene>
    <name evidence="1" type="ORF">PGLA2088_LOCUS37545</name>
</gene>
<feature type="non-terminal residue" evidence="1">
    <location>
        <position position="1"/>
    </location>
</feature>
<evidence type="ECO:0008006" key="3">
    <source>
        <dbReference type="Google" id="ProtNLM"/>
    </source>
</evidence>
<name>A0A813KV67_POLGL</name>
<dbReference type="InterPro" id="IPR051693">
    <property type="entry name" value="UPF0046_metallophosphoest"/>
</dbReference>
<comment type="caution">
    <text evidence="1">The sequence shown here is derived from an EMBL/GenBank/DDBJ whole genome shotgun (WGS) entry which is preliminary data.</text>
</comment>
<dbReference type="EMBL" id="CAJNNW010032495">
    <property type="protein sequence ID" value="CAE8713467.1"/>
    <property type="molecule type" value="Genomic_DNA"/>
</dbReference>
<protein>
    <recommendedName>
        <fullName evidence="3">Calcineurin-like phosphoesterase domain-containing protein</fullName>
    </recommendedName>
</protein>
<dbReference type="PANTHER" id="PTHR12905:SF0">
    <property type="entry name" value="CALCINEURIN-LIKE PHOSPHOESTERASE DOMAIN-CONTAINING PROTEIN"/>
    <property type="match status" value="1"/>
</dbReference>
<dbReference type="AlphaFoldDB" id="A0A813KV67"/>
<reference evidence="1" key="1">
    <citation type="submission" date="2021-02" db="EMBL/GenBank/DDBJ databases">
        <authorList>
            <person name="Dougan E. K."/>
            <person name="Rhodes N."/>
            <person name="Thang M."/>
            <person name="Chan C."/>
        </authorList>
    </citation>
    <scope>NUCLEOTIDE SEQUENCE</scope>
</reference>
<dbReference type="PANTHER" id="PTHR12905">
    <property type="entry name" value="METALLOPHOSPHOESTERASE"/>
    <property type="match status" value="1"/>
</dbReference>
<proteinExistence type="predicted"/>
<evidence type="ECO:0000313" key="2">
    <source>
        <dbReference type="Proteomes" id="UP000626109"/>
    </source>
</evidence>
<organism evidence="1 2">
    <name type="scientific">Polarella glacialis</name>
    <name type="common">Dinoflagellate</name>
    <dbReference type="NCBI Taxonomy" id="89957"/>
    <lineage>
        <taxon>Eukaryota</taxon>
        <taxon>Sar</taxon>
        <taxon>Alveolata</taxon>
        <taxon>Dinophyceae</taxon>
        <taxon>Suessiales</taxon>
        <taxon>Suessiaceae</taxon>
        <taxon>Polarella</taxon>
    </lineage>
</organism>
<accession>A0A813KV67</accession>
<dbReference type="SUPFAM" id="SSF56300">
    <property type="entry name" value="Metallo-dependent phosphatases"/>
    <property type="match status" value="1"/>
</dbReference>
<dbReference type="InterPro" id="IPR029052">
    <property type="entry name" value="Metallo-depent_PP-like"/>
</dbReference>
<dbReference type="Proteomes" id="UP000626109">
    <property type="component" value="Unassembled WGS sequence"/>
</dbReference>
<sequence length="156" mass="17906">MEMEFRRCRRHCKRLGSSLIKNWLPPLPDWLWELFLRCRVSSEPPPDGTKVDYVPKPSDGFVFRLPLSELPPLLSADLLRIIIVSDTHERHRQVVVPEGDVLLHCGDILMVPTQQVSSSLCRADRSLEALRDFNRWLGCQPCHEKVVIGGNHDFGL</sequence>